<dbReference type="AlphaFoldDB" id="A0A737JWY7"/>
<evidence type="ECO:0000313" key="2">
    <source>
        <dbReference type="EMBL" id="HAE8319361.1"/>
    </source>
</evidence>
<reference evidence="2" key="2">
    <citation type="submission" date="2018-07" db="EMBL/GenBank/DDBJ databases">
        <authorList>
            <consortium name="NCBI Pathogen Detection Project"/>
        </authorList>
    </citation>
    <scope>NUCLEOTIDE SEQUENCE</scope>
    <source>
        <strain evidence="2">IP 2/88</strain>
        <strain evidence="1">IP 33 K</strain>
    </source>
</reference>
<gene>
    <name evidence="2" type="ORF">GNB42_001952</name>
    <name evidence="1" type="ORF">GNB54_001354</name>
</gene>
<sequence>MSKSWDEVVNSAAFSNLSPAQREQARQQYFNEQVAPHVPDEQLPDVERQFYSTTQLYPKQNDATSYIDSAFGEVAQMGNNAMHFIHAESDSDYEKNNQVIQQHFNKDVDNSPVATTAGKLTGGAAVIIPATELGAASGAGLIGSIGLDAVPGTTFLAQGLGGSVVSQIPAYGDVTLKQTGEDMLFHGFLGAPSVISKSLRAKQVKNAFEKMIEHSPTNAESLEASDNYLAASRAHNVAQDYEAQKKINPDFTLEDALKNLEDQSPDLSYDKYKEVEDIFTPFNSLDIPEIKIFSNPYIDPQELLEYTASIKAERAQILNNIAESGKDTGKIYRTALNSRAYGKGLLRGRMSISNDILEPTLPQQIGEVASDWLGFKNPFTGVVKEKVGTNLIKEDSQQLIKDLKKDNYRINEQRDNISNKKGKHYTAQRYALNYQQKANNQMINFLENGMKGKKIKINEFNLLIKDSQEKEFENPNLTKRFRDLTERYEQAGLIEAEENVNKLVKEVLKTIGHHSISAISSVGSAGAIPAVAYILGRMAKASKAEALDQALRYFHYEEGEDVYDTDILDNLDKQAKQIDSTPFARLTTSAISSYNNKDDKK</sequence>
<accession>A0A737JWY7</accession>
<dbReference type="EMBL" id="DAATGT010000005">
    <property type="protein sequence ID" value="HAE8319361.1"/>
    <property type="molecule type" value="Genomic_DNA"/>
</dbReference>
<dbReference type="EMBL" id="DAAHMM010000004">
    <property type="protein sequence ID" value="HAB6612454.1"/>
    <property type="molecule type" value="Genomic_DNA"/>
</dbReference>
<organism evidence="2">
    <name type="scientific">Salmonella enterica subsp. enterica serovar Paratyphi C</name>
    <dbReference type="NCBI Taxonomy" id="57046"/>
    <lineage>
        <taxon>Bacteria</taxon>
        <taxon>Pseudomonadati</taxon>
        <taxon>Pseudomonadota</taxon>
        <taxon>Gammaproteobacteria</taxon>
        <taxon>Enterobacterales</taxon>
        <taxon>Enterobacteriaceae</taxon>
        <taxon>Salmonella</taxon>
    </lineage>
</organism>
<protein>
    <submittedName>
        <fullName evidence="2">Uncharacterized protein</fullName>
    </submittedName>
</protein>
<comment type="caution">
    <text evidence="2">The sequence shown here is derived from an EMBL/GenBank/DDBJ whole genome shotgun (WGS) entry which is preliminary data.</text>
</comment>
<name>A0A737JWY7_SALET</name>
<evidence type="ECO:0000313" key="1">
    <source>
        <dbReference type="EMBL" id="HAB6612454.1"/>
    </source>
</evidence>
<reference evidence="2" key="1">
    <citation type="journal article" date="2018" name="Genome Biol.">
        <title>SKESA: strategic k-mer extension for scrupulous assemblies.</title>
        <authorList>
            <person name="Souvorov A."/>
            <person name="Agarwala R."/>
            <person name="Lipman D.J."/>
        </authorList>
    </citation>
    <scope>NUCLEOTIDE SEQUENCE</scope>
    <source>
        <strain evidence="2">IP 2/88</strain>
        <strain evidence="1">IP 33 K</strain>
    </source>
</reference>
<proteinExistence type="predicted"/>